<proteinExistence type="predicted"/>
<organism evidence="1">
    <name type="scientific">marine sediment metagenome</name>
    <dbReference type="NCBI Taxonomy" id="412755"/>
    <lineage>
        <taxon>unclassified sequences</taxon>
        <taxon>metagenomes</taxon>
        <taxon>ecological metagenomes</taxon>
    </lineage>
</organism>
<reference evidence="1" key="1">
    <citation type="journal article" date="2015" name="Nature">
        <title>Complex archaea that bridge the gap between prokaryotes and eukaryotes.</title>
        <authorList>
            <person name="Spang A."/>
            <person name="Saw J.H."/>
            <person name="Jorgensen S.L."/>
            <person name="Zaremba-Niedzwiedzka K."/>
            <person name="Martijn J."/>
            <person name="Lind A.E."/>
            <person name="van Eijk R."/>
            <person name="Schleper C."/>
            <person name="Guy L."/>
            <person name="Ettema T.J."/>
        </authorList>
    </citation>
    <scope>NUCLEOTIDE SEQUENCE</scope>
</reference>
<dbReference type="EMBL" id="LAZR01005783">
    <property type="protein sequence ID" value="KKM97158.1"/>
    <property type="molecule type" value="Genomic_DNA"/>
</dbReference>
<protein>
    <submittedName>
        <fullName evidence="1">Uncharacterized protein</fullName>
    </submittedName>
</protein>
<evidence type="ECO:0000313" key="1">
    <source>
        <dbReference type="EMBL" id="KKM97158.1"/>
    </source>
</evidence>
<comment type="caution">
    <text evidence="1">The sequence shown here is derived from an EMBL/GenBank/DDBJ whole genome shotgun (WGS) entry which is preliminary data.</text>
</comment>
<accession>A0A0F9LUQ5</accession>
<gene>
    <name evidence="1" type="ORF">LCGC14_1170860</name>
</gene>
<name>A0A0F9LUQ5_9ZZZZ</name>
<dbReference type="AlphaFoldDB" id="A0A0F9LUQ5"/>
<sequence length="77" mass="9061">MAIPESAFQNPRFIRYKEGATLVRDDRARFHNMSIMYASQPNRRWRIEPQPGYNAQSPTIKPDRIGLNTNIPYIRAR</sequence>